<dbReference type="PANTHER" id="PTHR22906">
    <property type="entry name" value="PROPERDIN"/>
    <property type="match status" value="1"/>
</dbReference>
<keyword evidence="8" id="KW-1185">Reference proteome</keyword>
<keyword evidence="4" id="KW-0325">Glycoprotein</keyword>
<evidence type="ECO:0000259" key="7">
    <source>
        <dbReference type="PROSITE" id="PS50948"/>
    </source>
</evidence>
<feature type="domain" description="Apple" evidence="7">
    <location>
        <begin position="20"/>
        <end position="99"/>
    </location>
</feature>
<dbReference type="SUPFAM" id="SSF82895">
    <property type="entry name" value="TSP-1 type 1 repeat"/>
    <property type="match status" value="2"/>
</dbReference>
<evidence type="ECO:0000256" key="2">
    <source>
        <dbReference type="ARBA" id="ARBA00022737"/>
    </source>
</evidence>
<evidence type="ECO:0000313" key="9">
    <source>
        <dbReference type="WBParaSite" id="PSAMB.scaffold1310size33130.g12340.t1"/>
    </source>
</evidence>
<protein>
    <submittedName>
        <fullName evidence="9">Apple domain-containing protein</fullName>
    </submittedName>
</protein>
<evidence type="ECO:0000256" key="1">
    <source>
        <dbReference type="ARBA" id="ARBA00022729"/>
    </source>
</evidence>
<dbReference type="PANTHER" id="PTHR22906:SF49">
    <property type="entry name" value="COADHESIN-LIKE"/>
    <property type="match status" value="1"/>
</dbReference>
<dbReference type="PROSITE" id="PS50092">
    <property type="entry name" value="TSP1"/>
    <property type="match status" value="2"/>
</dbReference>
<dbReference type="WBParaSite" id="PSAMB.scaffold1310size33130.g12340.t1">
    <property type="protein sequence ID" value="PSAMB.scaffold1310size33130.g12340.t1"/>
    <property type="gene ID" value="PSAMB.scaffold1310size33130.g12340"/>
</dbReference>
<name>A0A914UYB2_9BILA</name>
<dbReference type="Gene3D" id="2.20.100.10">
    <property type="entry name" value="Thrombospondin type-1 (TSP1) repeat"/>
    <property type="match status" value="2"/>
</dbReference>
<dbReference type="InterPro" id="IPR036383">
    <property type="entry name" value="TSP1_rpt_sf"/>
</dbReference>
<evidence type="ECO:0000256" key="6">
    <source>
        <dbReference type="SAM" id="SignalP"/>
    </source>
</evidence>
<dbReference type="PROSITE" id="PS50948">
    <property type="entry name" value="PAN"/>
    <property type="match status" value="1"/>
</dbReference>
<dbReference type="SMART" id="SM00209">
    <property type="entry name" value="TSP1"/>
    <property type="match status" value="2"/>
</dbReference>
<reference evidence="9" key="1">
    <citation type="submission" date="2022-11" db="UniProtKB">
        <authorList>
            <consortium name="WormBaseParasite"/>
        </authorList>
    </citation>
    <scope>IDENTIFICATION</scope>
</reference>
<dbReference type="InterPro" id="IPR000884">
    <property type="entry name" value="TSP1_rpt"/>
</dbReference>
<organism evidence="8 9">
    <name type="scientific">Plectus sambesii</name>
    <dbReference type="NCBI Taxonomy" id="2011161"/>
    <lineage>
        <taxon>Eukaryota</taxon>
        <taxon>Metazoa</taxon>
        <taxon>Ecdysozoa</taxon>
        <taxon>Nematoda</taxon>
        <taxon>Chromadorea</taxon>
        <taxon>Plectida</taxon>
        <taxon>Plectina</taxon>
        <taxon>Plectoidea</taxon>
        <taxon>Plectidae</taxon>
        <taxon>Plectus</taxon>
    </lineage>
</organism>
<feature type="signal peptide" evidence="6">
    <location>
        <begin position="1"/>
        <end position="17"/>
    </location>
</feature>
<proteinExistence type="predicted"/>
<feature type="transmembrane region" description="Helical" evidence="5">
    <location>
        <begin position="308"/>
        <end position="331"/>
    </location>
</feature>
<evidence type="ECO:0000256" key="3">
    <source>
        <dbReference type="ARBA" id="ARBA00023157"/>
    </source>
</evidence>
<feature type="chain" id="PRO_5036719862" evidence="6">
    <location>
        <begin position="18"/>
        <end position="374"/>
    </location>
</feature>
<keyword evidence="2" id="KW-0677">Repeat</keyword>
<sequence>MWLSTLLLLVSATLSSGQGCGKFRQIAEGVILNQTFGETAKRIIEKSDNCTAACLAETDFVCTAFLSVQNGECVLLDKIDLNRQVMKDVSYYRLYNEACDGETPSIGYCPFEITRTNVKVSASSVSPGMTSPSGCRDFCVARYHNLNCTAFTVAPVDKVFSTCSLFQSVTSADVSDGSMDLWTTVCETTPVNCAYGSWNDWSSTCSTSCGGGTQTRSRSIASESSNGGTACDTSLLNETQTCSTNDCPTDCMYGKWEQWGTCSATCGGGIKMRGRAITSLPANGGTACSTSLLSETQVCSTNDCSKDWTYAIWGCLGACIVIAAVALWCAVDRSCRKHKTAVWPATVTCFIEDNRAPPEYPGPTKTISIASGRI</sequence>
<dbReference type="Proteomes" id="UP000887566">
    <property type="component" value="Unplaced"/>
</dbReference>
<dbReference type="Pfam" id="PF19028">
    <property type="entry name" value="TSP1_spondin"/>
    <property type="match status" value="2"/>
</dbReference>
<evidence type="ECO:0000256" key="4">
    <source>
        <dbReference type="ARBA" id="ARBA00023180"/>
    </source>
</evidence>
<evidence type="ECO:0000256" key="5">
    <source>
        <dbReference type="SAM" id="Phobius"/>
    </source>
</evidence>
<dbReference type="InterPro" id="IPR003609">
    <property type="entry name" value="Pan_app"/>
</dbReference>
<keyword evidence="5" id="KW-0472">Membrane</keyword>
<keyword evidence="5" id="KW-1133">Transmembrane helix</keyword>
<dbReference type="AlphaFoldDB" id="A0A914UYB2"/>
<dbReference type="InterPro" id="IPR044004">
    <property type="entry name" value="TSP1_spondin_dom"/>
</dbReference>
<dbReference type="InterPro" id="IPR052065">
    <property type="entry name" value="Compl_asym_regulator"/>
</dbReference>
<evidence type="ECO:0000313" key="8">
    <source>
        <dbReference type="Proteomes" id="UP000887566"/>
    </source>
</evidence>
<keyword evidence="3" id="KW-1015">Disulfide bond</keyword>
<keyword evidence="1 6" id="KW-0732">Signal</keyword>
<keyword evidence="5" id="KW-0812">Transmembrane</keyword>
<accession>A0A914UYB2</accession>